<dbReference type="PANTHER" id="PTHR12458">
    <property type="entry name" value="ORF PROTEIN"/>
    <property type="match status" value="1"/>
</dbReference>
<reference evidence="2 3" key="1">
    <citation type="submission" date="2018-08" db="EMBL/GenBank/DDBJ databases">
        <title>Aphanomyces genome sequencing and annotation.</title>
        <authorList>
            <person name="Minardi D."/>
            <person name="Oidtmann B."/>
            <person name="Van Der Giezen M."/>
            <person name="Studholme D.J."/>
        </authorList>
    </citation>
    <scope>NUCLEOTIDE SEQUENCE [LARGE SCALE GENOMIC DNA]</scope>
    <source>
        <strain evidence="2 3">Kv</strain>
    </source>
</reference>
<proteinExistence type="predicted"/>
<comment type="caution">
    <text evidence="2">The sequence shown here is derived from an EMBL/GenBank/DDBJ whole genome shotgun (WGS) entry which is preliminary data.</text>
</comment>
<evidence type="ECO:0000313" key="3">
    <source>
        <dbReference type="Proteomes" id="UP000265427"/>
    </source>
</evidence>
<gene>
    <name evidence="2" type="ORF">DYB36_001868</name>
</gene>
<dbReference type="InterPro" id="IPR007714">
    <property type="entry name" value="CFA20_dom"/>
</dbReference>
<dbReference type="Proteomes" id="UP000265427">
    <property type="component" value="Unassembled WGS sequence"/>
</dbReference>
<dbReference type="AlphaFoldDB" id="A0A397ASS6"/>
<evidence type="ECO:0000259" key="1">
    <source>
        <dbReference type="Pfam" id="PF05018"/>
    </source>
</evidence>
<name>A0A397ASS6_APHAT</name>
<dbReference type="EMBL" id="QUSZ01005513">
    <property type="protein sequence ID" value="RHY09335.1"/>
    <property type="molecule type" value="Genomic_DNA"/>
</dbReference>
<feature type="domain" description="CFA20" evidence="1">
    <location>
        <begin position="50"/>
        <end position="194"/>
    </location>
</feature>
<dbReference type="InterPro" id="IPR040441">
    <property type="entry name" value="CFA20/CFAP20DC"/>
</dbReference>
<protein>
    <recommendedName>
        <fullName evidence="1">CFA20 domain-containing protein</fullName>
    </recommendedName>
</protein>
<dbReference type="VEuPathDB" id="FungiDB:H257_11447"/>
<dbReference type="Pfam" id="PF05018">
    <property type="entry name" value="CFA20_dom"/>
    <property type="match status" value="1"/>
</dbReference>
<sequence>MTAIELEELEDKLVEPLLPSPPSDTGDLIPLELHPAVLLADDECQQVGGDNVVQVVEDADVHQPVVEIRGSDARVVFNCHNVMQFLVLFVKNLDAYFALDIEVVDDTKTYRTFHITNSRSLARVQASACQMPLVFGKGGTWRHVCLDVHRMCLDAFGTHHVATVQVTVHATCRLLRVFFQDVDYSDAELPPMLALLD</sequence>
<organism evidence="2 3">
    <name type="scientific">Aphanomyces astaci</name>
    <name type="common">Crayfish plague agent</name>
    <dbReference type="NCBI Taxonomy" id="112090"/>
    <lineage>
        <taxon>Eukaryota</taxon>
        <taxon>Sar</taxon>
        <taxon>Stramenopiles</taxon>
        <taxon>Oomycota</taxon>
        <taxon>Saprolegniomycetes</taxon>
        <taxon>Saprolegniales</taxon>
        <taxon>Verrucalvaceae</taxon>
        <taxon>Aphanomyces</taxon>
    </lineage>
</organism>
<accession>A0A397ASS6</accession>
<evidence type="ECO:0000313" key="2">
    <source>
        <dbReference type="EMBL" id="RHY09335.1"/>
    </source>
</evidence>